<accession>A0A9P5TMN2</accession>
<dbReference type="EMBL" id="JADNYJ010000042">
    <property type="protein sequence ID" value="KAF8901382.1"/>
    <property type="molecule type" value="Genomic_DNA"/>
</dbReference>
<dbReference type="Gene3D" id="3.40.30.10">
    <property type="entry name" value="Glutaredoxin"/>
    <property type="match status" value="1"/>
</dbReference>
<proteinExistence type="predicted"/>
<dbReference type="Proteomes" id="UP000724874">
    <property type="component" value="Unassembled WGS sequence"/>
</dbReference>
<dbReference type="AlphaFoldDB" id="A0A9P5TMN2"/>
<protein>
    <submittedName>
        <fullName evidence="1">AhpC/TSA antioxidant enzyme-domain-containing protein</fullName>
    </submittedName>
</protein>
<dbReference type="PANTHER" id="PTHR28630:SF3">
    <property type="entry name" value="PEROXIREDOXIN-LIKE 2C"/>
    <property type="match status" value="1"/>
</dbReference>
<gene>
    <name evidence="1" type="ORF">CPB84DRAFT_1679789</name>
</gene>
<evidence type="ECO:0000313" key="1">
    <source>
        <dbReference type="EMBL" id="KAF8901382.1"/>
    </source>
</evidence>
<sequence length="241" mass="26380">MKDFKAIPDEKTIQRASELNVLDVNGENVEFGSLFKDEKTVVVFIRHFFCGQYVEALAAVPHKLLSRGATSIVVIGCGDYQPIANYAASTNFFGPIYTDPTRQLYKVLGMDVENLEKTPASQEKKSYLTLSTARNLAMSLWRGPIKHPSLIGKNGDISQLGGEFVFGPGNTCSFASRMQHTEDHVEVADLMSAVGIDCLLSQCSDSFSRISACILKMTSLFEISCSTVLVNGCLISFVSKL</sequence>
<dbReference type="InterPro" id="IPR032801">
    <property type="entry name" value="PXL2A/B/C"/>
</dbReference>
<evidence type="ECO:0000313" key="2">
    <source>
        <dbReference type="Proteomes" id="UP000724874"/>
    </source>
</evidence>
<name>A0A9P5TMN2_GYMJU</name>
<reference evidence="1" key="1">
    <citation type="submission" date="2020-11" db="EMBL/GenBank/DDBJ databases">
        <authorList>
            <consortium name="DOE Joint Genome Institute"/>
            <person name="Ahrendt S."/>
            <person name="Riley R."/>
            <person name="Andreopoulos W."/>
            <person name="LaButti K."/>
            <person name="Pangilinan J."/>
            <person name="Ruiz-duenas F.J."/>
            <person name="Barrasa J.M."/>
            <person name="Sanchez-Garcia M."/>
            <person name="Camarero S."/>
            <person name="Miyauchi S."/>
            <person name="Serrano A."/>
            <person name="Linde D."/>
            <person name="Babiker R."/>
            <person name="Drula E."/>
            <person name="Ayuso-Fernandez I."/>
            <person name="Pacheco R."/>
            <person name="Padilla G."/>
            <person name="Ferreira P."/>
            <person name="Barriuso J."/>
            <person name="Kellner H."/>
            <person name="Castanera R."/>
            <person name="Alfaro M."/>
            <person name="Ramirez L."/>
            <person name="Pisabarro A.G."/>
            <person name="Kuo A."/>
            <person name="Tritt A."/>
            <person name="Lipzen A."/>
            <person name="He G."/>
            <person name="Yan M."/>
            <person name="Ng V."/>
            <person name="Cullen D."/>
            <person name="Martin F."/>
            <person name="Rosso M.-N."/>
            <person name="Henrissat B."/>
            <person name="Hibbett D."/>
            <person name="Martinez A.T."/>
            <person name="Grigoriev I.V."/>
        </authorList>
    </citation>
    <scope>NUCLEOTIDE SEQUENCE</scope>
    <source>
        <strain evidence="1">AH 44721</strain>
    </source>
</reference>
<dbReference type="CDD" id="cd02970">
    <property type="entry name" value="PRX_like2"/>
    <property type="match status" value="1"/>
</dbReference>
<organism evidence="1 2">
    <name type="scientific">Gymnopilus junonius</name>
    <name type="common">Spectacular rustgill mushroom</name>
    <name type="synonym">Gymnopilus spectabilis subsp. junonius</name>
    <dbReference type="NCBI Taxonomy" id="109634"/>
    <lineage>
        <taxon>Eukaryota</taxon>
        <taxon>Fungi</taxon>
        <taxon>Dikarya</taxon>
        <taxon>Basidiomycota</taxon>
        <taxon>Agaricomycotina</taxon>
        <taxon>Agaricomycetes</taxon>
        <taxon>Agaricomycetidae</taxon>
        <taxon>Agaricales</taxon>
        <taxon>Agaricineae</taxon>
        <taxon>Hymenogastraceae</taxon>
        <taxon>Gymnopilus</taxon>
    </lineage>
</organism>
<comment type="caution">
    <text evidence="1">The sequence shown here is derived from an EMBL/GenBank/DDBJ whole genome shotgun (WGS) entry which is preliminary data.</text>
</comment>
<keyword evidence="2" id="KW-1185">Reference proteome</keyword>
<dbReference type="InterPro" id="IPR036249">
    <property type="entry name" value="Thioredoxin-like_sf"/>
</dbReference>
<dbReference type="Pfam" id="PF13911">
    <property type="entry name" value="AhpC-TSA_2"/>
    <property type="match status" value="1"/>
</dbReference>
<dbReference type="PANTHER" id="PTHR28630">
    <property type="match status" value="1"/>
</dbReference>
<dbReference type="OrthoDB" id="40334at2759"/>
<dbReference type="SUPFAM" id="SSF52833">
    <property type="entry name" value="Thioredoxin-like"/>
    <property type="match status" value="1"/>
</dbReference>